<dbReference type="Proteomes" id="UP001164706">
    <property type="component" value="Chromosome"/>
</dbReference>
<name>A0A9E8MJN6_9MICO</name>
<evidence type="ECO:0000313" key="3">
    <source>
        <dbReference type="Proteomes" id="UP001164706"/>
    </source>
</evidence>
<proteinExistence type="predicted"/>
<protein>
    <submittedName>
        <fullName evidence="2">Uncharacterized protein</fullName>
    </submittedName>
</protein>
<dbReference type="RefSeq" id="WP_267780508.1">
    <property type="nucleotide sequence ID" value="NZ_CP113089.1"/>
</dbReference>
<feature type="region of interest" description="Disordered" evidence="1">
    <location>
        <begin position="140"/>
        <end position="162"/>
    </location>
</feature>
<feature type="region of interest" description="Disordered" evidence="1">
    <location>
        <begin position="61"/>
        <end position="84"/>
    </location>
</feature>
<evidence type="ECO:0000256" key="1">
    <source>
        <dbReference type="SAM" id="MobiDB-lite"/>
    </source>
</evidence>
<feature type="compositionally biased region" description="Polar residues" evidence="1">
    <location>
        <begin position="144"/>
        <end position="156"/>
    </location>
</feature>
<dbReference type="KEGG" id="mdb:OVN18_09500"/>
<gene>
    <name evidence="2" type="ORF">OVN18_09500</name>
</gene>
<organism evidence="2 3">
    <name type="scientific">Microcella daejeonensis</name>
    <dbReference type="NCBI Taxonomy" id="2994971"/>
    <lineage>
        <taxon>Bacteria</taxon>
        <taxon>Bacillati</taxon>
        <taxon>Actinomycetota</taxon>
        <taxon>Actinomycetes</taxon>
        <taxon>Micrococcales</taxon>
        <taxon>Microbacteriaceae</taxon>
        <taxon>Microcella</taxon>
    </lineage>
</organism>
<dbReference type="EMBL" id="CP113089">
    <property type="protein sequence ID" value="WAB80800.1"/>
    <property type="molecule type" value="Genomic_DNA"/>
</dbReference>
<accession>A0A9E8MJN6</accession>
<reference evidence="2" key="1">
    <citation type="submission" date="2022-11" db="EMBL/GenBank/DDBJ databases">
        <title>Description of Microcella daejonensis nov. sp, isolated from riverside soil.</title>
        <authorList>
            <person name="Molina K.M."/>
            <person name="Kim S.B."/>
        </authorList>
    </citation>
    <scope>NUCLEOTIDE SEQUENCE</scope>
    <source>
        <strain evidence="2">MMS21-STM12</strain>
    </source>
</reference>
<dbReference type="AlphaFoldDB" id="A0A9E8MJN6"/>
<keyword evidence="3" id="KW-1185">Reference proteome</keyword>
<sequence length="162" mass="17385">MTAHKVETPLGMAAEGDVVHCVQSGLTAFGGVLVRGQEITLTAAMIEGTLDRDGSSFLDRELSRPDGRLQKGAWPGGPTWTAGSVEEAEARERDRKVAWAEPNPVRRAAALRQVEATYGAALPTSRTLGAGTSNEVQIADQRSRMSSQGRLVTRSMTLHRES</sequence>
<evidence type="ECO:0000313" key="2">
    <source>
        <dbReference type="EMBL" id="WAB80800.1"/>
    </source>
</evidence>